<dbReference type="NCBIfam" id="TIGR02833">
    <property type="entry name" value="spore_III_AB"/>
    <property type="match status" value="1"/>
</dbReference>
<name>A0ABT9W104_9BACI</name>
<reference evidence="1 2" key="1">
    <citation type="submission" date="2023-07" db="EMBL/GenBank/DDBJ databases">
        <title>Genomic Encyclopedia of Type Strains, Phase IV (KMG-IV): sequencing the most valuable type-strain genomes for metagenomic binning, comparative biology and taxonomic classification.</title>
        <authorList>
            <person name="Goeker M."/>
        </authorList>
    </citation>
    <scope>NUCLEOTIDE SEQUENCE [LARGE SCALE GENOMIC DNA]</scope>
    <source>
        <strain evidence="1 2">DSM 12751</strain>
    </source>
</reference>
<evidence type="ECO:0000313" key="1">
    <source>
        <dbReference type="EMBL" id="MDQ0166886.1"/>
    </source>
</evidence>
<evidence type="ECO:0000313" key="2">
    <source>
        <dbReference type="Proteomes" id="UP001235840"/>
    </source>
</evidence>
<organism evidence="1 2">
    <name type="scientific">Caldalkalibacillus horti</name>
    <dbReference type="NCBI Taxonomy" id="77523"/>
    <lineage>
        <taxon>Bacteria</taxon>
        <taxon>Bacillati</taxon>
        <taxon>Bacillota</taxon>
        <taxon>Bacilli</taxon>
        <taxon>Bacillales</taxon>
        <taxon>Bacillaceae</taxon>
        <taxon>Caldalkalibacillus</taxon>
    </lineage>
</organism>
<dbReference type="RefSeq" id="WP_307395444.1">
    <property type="nucleotide sequence ID" value="NZ_BAAADK010000003.1"/>
</dbReference>
<dbReference type="Pfam" id="PF09548">
    <property type="entry name" value="Spore_III_AB"/>
    <property type="match status" value="1"/>
</dbReference>
<gene>
    <name evidence="1" type="ORF">J2S11_002802</name>
</gene>
<dbReference type="Proteomes" id="UP001235840">
    <property type="component" value="Unassembled WGS sequence"/>
</dbReference>
<dbReference type="EMBL" id="JAUSTY010000011">
    <property type="protein sequence ID" value="MDQ0166886.1"/>
    <property type="molecule type" value="Genomic_DNA"/>
</dbReference>
<accession>A0ABT9W104</accession>
<dbReference type="InterPro" id="IPR014198">
    <property type="entry name" value="Spore_III_AB"/>
</dbReference>
<keyword evidence="2" id="KW-1185">Reference proteome</keyword>
<protein>
    <submittedName>
        <fullName evidence="1">Stage III sporulation protein AB</fullName>
    </submittedName>
</protein>
<dbReference type="PIRSF" id="PIRSF021435">
    <property type="entry name" value="SpoIIIAB"/>
    <property type="match status" value="1"/>
</dbReference>
<proteinExistence type="predicted"/>
<sequence>MLKLIGAMFIMLSSTLGGYHLARRLSNRTNQIRDLLMSLQLLETEICYGATPLQSAFEKIGKQHSGFVSQLFGNCSHYFTSLDGASTIQCWSKALGDVKAQSALKKVEWEWLEHFGTVIGNSDRLDQQKHLNLMMTHLKKYEEEARDDQLKYEKMYRTLGFLAGAVIVILML</sequence>
<comment type="caution">
    <text evidence="1">The sequence shown here is derived from an EMBL/GenBank/DDBJ whole genome shotgun (WGS) entry which is preliminary data.</text>
</comment>